<dbReference type="OrthoDB" id="1898655at2759"/>
<feature type="compositionally biased region" description="Basic and acidic residues" evidence="1">
    <location>
        <begin position="1"/>
        <end position="17"/>
    </location>
</feature>
<dbReference type="Gramene" id="OE9A070979T5">
    <property type="protein sequence ID" value="OE9A070979C5"/>
    <property type="gene ID" value="OE9A070979"/>
</dbReference>
<sequence>MEHHLDLEKESSDEKKSGIPNDCSLHQSRQNKKLGHWLQFDKQESHFDDFCPELIKNVDSPVSKYKGFHQKQRVGRKVHQSEELVKYMSKLPSFLERGENLPEKAFNVGVLDWHILEKWQLNRKEIIRGNGKHTPFSTNASPISLKNGGKFQDCKAGPIHPLKEQQSTVGAHQSFSQDTENRLKERRIKEPDLPRNSEMRRVQHLESDSLASGSKGKMKVRPGAMMGQEELEVTTRNVTDRYYSDRNKTAVLFPKEGQENRFFAISNAPHSSKGGDQRSMDVNRHSLAGESSVSVCHADVPREAKKIVSWLDHPCSKDENIKLSSEIKQTVKFPDDISFSPSSGKKLEEKNLSLTSETVTKNKSSDQELNPKTDISVAGKVRNPSPTRRFSFDMGKMGRSPSSKETSAIPYSGAKDFIVKSGSEVTSTSTCDKSKDTSRSRSSPLRRLLDPFLKPKPGISDHFGKSSERDLSTTDKAVKSSTVPEESSAFHFASVKFDLKDCKTIDIDNPNNEKTGSSTVQALLQVAVKNGIPLYTFAVDKKKDILAARVKYLSLRKNVNRWIYTFFSLQEMKKKNGHWINQGGKDGNHRYIPKFVAQMRVSDVFSSEPSRQRSVIKSRTREFVLFSVGTRDVDHQTSDMLPSDELAAIIMKFSGKSDSQINQDVQLSGNSKDDEGNPYLVPSEDLLSTTVLLPGGEHGLPGKGEPSPLIERWKSGGSCDCGGWDMGCKIRVLDNNNQSSEKCSSTGGRFELFSQDEISETKPVFSLSWFSDGIFSVEFSSSLELLQAFSIGIALFNGMKPAIFSEPDNFVGCKTSEEISLPENNAAKISKQEVSAKYASLPPLSPAGRV</sequence>
<dbReference type="Proteomes" id="UP000594638">
    <property type="component" value="Unassembled WGS sequence"/>
</dbReference>
<protein>
    <submittedName>
        <fullName evidence="2">Uncharacterized protein</fullName>
    </submittedName>
</protein>
<name>A0A8S0RXL3_OLEEU</name>
<feature type="region of interest" description="Disordered" evidence="1">
    <location>
        <begin position="426"/>
        <end position="475"/>
    </location>
</feature>
<dbReference type="InterPro" id="IPR021916">
    <property type="entry name" value="DUF3527"/>
</dbReference>
<evidence type="ECO:0000313" key="2">
    <source>
        <dbReference type="EMBL" id="CAA2984067.1"/>
    </source>
</evidence>
<gene>
    <name evidence="2" type="ORF">OLEA9_A070979</name>
</gene>
<reference evidence="2 3" key="1">
    <citation type="submission" date="2019-12" db="EMBL/GenBank/DDBJ databases">
        <authorList>
            <person name="Alioto T."/>
            <person name="Alioto T."/>
            <person name="Gomez Garrido J."/>
        </authorList>
    </citation>
    <scope>NUCLEOTIDE SEQUENCE [LARGE SCALE GENOMIC DNA]</scope>
</reference>
<evidence type="ECO:0000256" key="1">
    <source>
        <dbReference type="SAM" id="MobiDB-lite"/>
    </source>
</evidence>
<dbReference type="PANTHER" id="PTHR31390:SF4">
    <property type="entry name" value="DUF3527 DOMAIN-CONTAINING PROTEIN"/>
    <property type="match status" value="1"/>
</dbReference>
<feature type="compositionally biased region" description="Basic and acidic residues" evidence="1">
    <location>
        <begin position="179"/>
        <end position="197"/>
    </location>
</feature>
<accession>A0A8S0RXL3</accession>
<feature type="compositionally biased region" description="Polar residues" evidence="1">
    <location>
        <begin position="164"/>
        <end position="178"/>
    </location>
</feature>
<dbReference type="EMBL" id="CACTIH010003752">
    <property type="protein sequence ID" value="CAA2984067.1"/>
    <property type="molecule type" value="Genomic_DNA"/>
</dbReference>
<comment type="caution">
    <text evidence="2">The sequence shown here is derived from an EMBL/GenBank/DDBJ whole genome shotgun (WGS) entry which is preliminary data.</text>
</comment>
<keyword evidence="3" id="KW-1185">Reference proteome</keyword>
<dbReference type="AlphaFoldDB" id="A0A8S0RXL3"/>
<organism evidence="2 3">
    <name type="scientific">Olea europaea subsp. europaea</name>
    <dbReference type="NCBI Taxonomy" id="158383"/>
    <lineage>
        <taxon>Eukaryota</taxon>
        <taxon>Viridiplantae</taxon>
        <taxon>Streptophyta</taxon>
        <taxon>Embryophyta</taxon>
        <taxon>Tracheophyta</taxon>
        <taxon>Spermatophyta</taxon>
        <taxon>Magnoliopsida</taxon>
        <taxon>eudicotyledons</taxon>
        <taxon>Gunneridae</taxon>
        <taxon>Pentapetalae</taxon>
        <taxon>asterids</taxon>
        <taxon>lamiids</taxon>
        <taxon>Lamiales</taxon>
        <taxon>Oleaceae</taxon>
        <taxon>Oleeae</taxon>
        <taxon>Olea</taxon>
    </lineage>
</organism>
<feature type="region of interest" description="Disordered" evidence="1">
    <location>
        <begin position="357"/>
        <end position="409"/>
    </location>
</feature>
<feature type="compositionally biased region" description="Basic and acidic residues" evidence="1">
    <location>
        <begin position="462"/>
        <end position="475"/>
    </location>
</feature>
<dbReference type="PANTHER" id="PTHR31390">
    <property type="entry name" value="EXPRESSED PROTEIN"/>
    <property type="match status" value="1"/>
</dbReference>
<feature type="region of interest" description="Disordered" evidence="1">
    <location>
        <begin position="164"/>
        <end position="197"/>
    </location>
</feature>
<dbReference type="Pfam" id="PF12043">
    <property type="entry name" value="DUF3527"/>
    <property type="match status" value="1"/>
</dbReference>
<feature type="region of interest" description="Disordered" evidence="1">
    <location>
        <begin position="1"/>
        <end position="26"/>
    </location>
</feature>
<evidence type="ECO:0000313" key="3">
    <source>
        <dbReference type="Proteomes" id="UP000594638"/>
    </source>
</evidence>
<proteinExistence type="predicted"/>
<dbReference type="Gramene" id="OE9A070979T2">
    <property type="protein sequence ID" value="OE9A070979C2"/>
    <property type="gene ID" value="OE9A070979"/>
</dbReference>
<dbReference type="Gramene" id="OE9A070979T1">
    <property type="protein sequence ID" value="OE9A070979C1"/>
    <property type="gene ID" value="OE9A070979"/>
</dbReference>